<dbReference type="GO" id="GO:0005739">
    <property type="term" value="C:mitochondrion"/>
    <property type="evidence" value="ECO:0007669"/>
    <property type="project" value="GOC"/>
</dbReference>
<gene>
    <name evidence="4" type="ORF">BYL167_LOCUS79185</name>
    <name evidence="3" type="ORF">SMN809_LOCUS23950</name>
</gene>
<dbReference type="PANTHER" id="PTHR11632">
    <property type="entry name" value="SUCCINATE DEHYDROGENASE 2 FLAVOPROTEIN SUBUNIT"/>
    <property type="match status" value="1"/>
</dbReference>
<sequence length="92" mass="10864">LQKDLKLKDRGIIWNTDLIETLELQNLLLNAMQTIYGAEARKESRGAHAREDFPHRVDEYDYTDVAKNPIANQKKKPFDEHWRKHTLSYTDP</sequence>
<accession>A0A8S3HNW9</accession>
<name>A0A8S3HNW9_9BILA</name>
<dbReference type="GO" id="GO:0008177">
    <property type="term" value="F:succinate dehydrogenase (quinone) activity"/>
    <property type="evidence" value="ECO:0007669"/>
    <property type="project" value="TreeGrafter"/>
</dbReference>
<dbReference type="InterPro" id="IPR015939">
    <property type="entry name" value="Fum_Rdtase/Succ_DH_flav-like_C"/>
</dbReference>
<evidence type="ECO:0000313" key="5">
    <source>
        <dbReference type="Proteomes" id="UP000681967"/>
    </source>
</evidence>
<feature type="region of interest" description="Disordered" evidence="1">
    <location>
        <begin position="68"/>
        <end position="92"/>
    </location>
</feature>
<protein>
    <recommendedName>
        <fullName evidence="2">Fumarate reductase/succinate dehydrogenase flavoprotein-like C-terminal domain-containing protein</fullName>
    </recommendedName>
</protein>
<comment type="caution">
    <text evidence="4">The sequence shown here is derived from an EMBL/GenBank/DDBJ whole genome shotgun (WGS) entry which is preliminary data.</text>
</comment>
<dbReference type="GO" id="GO:0050660">
    <property type="term" value="F:flavin adenine dinucleotide binding"/>
    <property type="evidence" value="ECO:0007669"/>
    <property type="project" value="TreeGrafter"/>
</dbReference>
<dbReference type="SUPFAM" id="SSF46977">
    <property type="entry name" value="Succinate dehydrogenase/fumarate reductase flavoprotein C-terminal domain"/>
    <property type="match status" value="1"/>
</dbReference>
<feature type="non-terminal residue" evidence="4">
    <location>
        <position position="1"/>
    </location>
</feature>
<dbReference type="GO" id="GO:0006121">
    <property type="term" value="P:mitochondrial electron transport, succinate to ubiquinone"/>
    <property type="evidence" value="ECO:0007669"/>
    <property type="project" value="TreeGrafter"/>
</dbReference>
<dbReference type="EMBL" id="CAJOBI010026865">
    <property type="protein sequence ID" value="CAF4249931.1"/>
    <property type="molecule type" value="Genomic_DNA"/>
</dbReference>
<feature type="non-terminal residue" evidence="4">
    <location>
        <position position="92"/>
    </location>
</feature>
<evidence type="ECO:0000256" key="1">
    <source>
        <dbReference type="SAM" id="MobiDB-lite"/>
    </source>
</evidence>
<dbReference type="EMBL" id="CAJOBH010292193">
    <property type="protein sequence ID" value="CAF5182502.1"/>
    <property type="molecule type" value="Genomic_DNA"/>
</dbReference>
<dbReference type="GO" id="GO:0009055">
    <property type="term" value="F:electron transfer activity"/>
    <property type="evidence" value="ECO:0007669"/>
    <property type="project" value="TreeGrafter"/>
</dbReference>
<dbReference type="PANTHER" id="PTHR11632:SF51">
    <property type="entry name" value="SUCCINATE DEHYDROGENASE [UBIQUINONE] FLAVOPROTEIN SUBUNIT, MITOCHONDRIAL"/>
    <property type="match status" value="1"/>
</dbReference>
<dbReference type="Gene3D" id="1.20.58.100">
    <property type="entry name" value="Fumarate reductase/succinate dehydrogenase flavoprotein-like, C-terminal domain"/>
    <property type="match status" value="1"/>
</dbReference>
<evidence type="ECO:0000259" key="2">
    <source>
        <dbReference type="Pfam" id="PF02910"/>
    </source>
</evidence>
<reference evidence="4" key="1">
    <citation type="submission" date="2021-02" db="EMBL/GenBank/DDBJ databases">
        <authorList>
            <person name="Nowell W R."/>
        </authorList>
    </citation>
    <scope>NUCLEOTIDE SEQUENCE</scope>
</reference>
<feature type="domain" description="Fumarate reductase/succinate dehydrogenase flavoprotein-like C-terminal" evidence="2">
    <location>
        <begin position="3"/>
        <end position="90"/>
    </location>
</feature>
<organism evidence="4 5">
    <name type="scientific">Rotaria magnacalcarata</name>
    <dbReference type="NCBI Taxonomy" id="392030"/>
    <lineage>
        <taxon>Eukaryota</taxon>
        <taxon>Metazoa</taxon>
        <taxon>Spiralia</taxon>
        <taxon>Gnathifera</taxon>
        <taxon>Rotifera</taxon>
        <taxon>Eurotatoria</taxon>
        <taxon>Bdelloidea</taxon>
        <taxon>Philodinida</taxon>
        <taxon>Philodinidae</taxon>
        <taxon>Rotaria</taxon>
    </lineage>
</organism>
<dbReference type="Pfam" id="PF02910">
    <property type="entry name" value="Succ_DH_flav_C"/>
    <property type="match status" value="1"/>
</dbReference>
<dbReference type="Gene3D" id="4.10.80.40">
    <property type="entry name" value="succinate dehydrogenase protein domain"/>
    <property type="match status" value="1"/>
</dbReference>
<dbReference type="InterPro" id="IPR037099">
    <property type="entry name" value="Fum_R/Succ_DH_flav-like_C_sf"/>
</dbReference>
<dbReference type="Proteomes" id="UP000676336">
    <property type="component" value="Unassembled WGS sequence"/>
</dbReference>
<dbReference type="Proteomes" id="UP000681967">
    <property type="component" value="Unassembled WGS sequence"/>
</dbReference>
<proteinExistence type="predicted"/>
<dbReference type="AlphaFoldDB" id="A0A8S3HNW9"/>
<evidence type="ECO:0000313" key="3">
    <source>
        <dbReference type="EMBL" id="CAF4249931.1"/>
    </source>
</evidence>
<evidence type="ECO:0000313" key="4">
    <source>
        <dbReference type="EMBL" id="CAF5182502.1"/>
    </source>
</evidence>
<dbReference type="InterPro" id="IPR030664">
    <property type="entry name" value="SdhA/FrdA/AprA"/>
</dbReference>